<dbReference type="InterPro" id="IPR000644">
    <property type="entry name" value="CBS_dom"/>
</dbReference>
<reference evidence="4 5" key="1">
    <citation type="submission" date="2021-06" db="EMBL/GenBank/DDBJ databases">
        <title>Clostridia strains as spoilage organisms.</title>
        <authorList>
            <person name="Wambui J."/>
            <person name="Stephan R."/>
            <person name="Stevens M.J.A."/>
        </authorList>
    </citation>
    <scope>NUCLEOTIDE SEQUENCE [LARGE SCALE GENOMIC DNA]</scope>
    <source>
        <strain evidence="4 5">DSM 14204</strain>
    </source>
</reference>
<dbReference type="PANTHER" id="PTHR43080:SF2">
    <property type="entry name" value="CBS DOMAIN-CONTAINING PROTEIN"/>
    <property type="match status" value="1"/>
</dbReference>
<dbReference type="PANTHER" id="PTHR43080">
    <property type="entry name" value="CBS DOMAIN-CONTAINING PROTEIN CBSX3, MITOCHONDRIAL"/>
    <property type="match status" value="1"/>
</dbReference>
<protein>
    <submittedName>
        <fullName evidence="4">CBS domain-containing protein</fullName>
    </submittedName>
</protein>
<name>A0ABS6BSK7_9CLOT</name>
<keyword evidence="1 2" id="KW-0129">CBS domain</keyword>
<organism evidence="4 5">
    <name type="scientific">Clostridium frigoris</name>
    <dbReference type="NCBI Taxonomy" id="205327"/>
    <lineage>
        <taxon>Bacteria</taxon>
        <taxon>Bacillati</taxon>
        <taxon>Bacillota</taxon>
        <taxon>Clostridia</taxon>
        <taxon>Eubacteriales</taxon>
        <taxon>Clostridiaceae</taxon>
        <taxon>Clostridium</taxon>
    </lineage>
</organism>
<dbReference type="EMBL" id="JAHLDV010000016">
    <property type="protein sequence ID" value="MBU3159902.1"/>
    <property type="molecule type" value="Genomic_DNA"/>
</dbReference>
<evidence type="ECO:0000256" key="1">
    <source>
        <dbReference type="ARBA" id="ARBA00023122"/>
    </source>
</evidence>
<dbReference type="CDD" id="cd04622">
    <property type="entry name" value="CBS_pair_HRP1_like"/>
    <property type="match status" value="1"/>
</dbReference>
<dbReference type="InterPro" id="IPR051257">
    <property type="entry name" value="Diverse_CBS-Domain"/>
</dbReference>
<dbReference type="Pfam" id="PF00571">
    <property type="entry name" value="CBS"/>
    <property type="match status" value="2"/>
</dbReference>
<dbReference type="RefSeq" id="WP_216148282.1">
    <property type="nucleotide sequence ID" value="NZ_JAHLDV010000016.1"/>
</dbReference>
<feature type="domain" description="CBS" evidence="3">
    <location>
        <begin position="73"/>
        <end position="131"/>
    </location>
</feature>
<gene>
    <name evidence="4" type="ORF">KPL37_09070</name>
</gene>
<dbReference type="PROSITE" id="PS51371">
    <property type="entry name" value="CBS"/>
    <property type="match status" value="2"/>
</dbReference>
<keyword evidence="5" id="KW-1185">Reference proteome</keyword>
<evidence type="ECO:0000259" key="3">
    <source>
        <dbReference type="PROSITE" id="PS51371"/>
    </source>
</evidence>
<evidence type="ECO:0000313" key="4">
    <source>
        <dbReference type="EMBL" id="MBU3159902.1"/>
    </source>
</evidence>
<evidence type="ECO:0000313" key="5">
    <source>
        <dbReference type="Proteomes" id="UP000776252"/>
    </source>
</evidence>
<sequence length="143" mass="15832">MKISEIMTKEVISLSVDDTVERAAQIMREYNIGSIPVNTDGRGVVGIITDRDIILRCVAEGKDIKMQKIREIMTSNPVVGDENINVNDATRIMGERQIRRLPIISNNELIGIVTLGDLALEPNLKQETTDVLGEISIPSSHCF</sequence>
<proteinExistence type="predicted"/>
<comment type="caution">
    <text evidence="4">The sequence shown here is derived from an EMBL/GenBank/DDBJ whole genome shotgun (WGS) entry which is preliminary data.</text>
</comment>
<dbReference type="Proteomes" id="UP000776252">
    <property type="component" value="Unassembled WGS sequence"/>
</dbReference>
<dbReference type="SMART" id="SM00116">
    <property type="entry name" value="CBS"/>
    <property type="match status" value="2"/>
</dbReference>
<accession>A0ABS6BSK7</accession>
<feature type="domain" description="CBS" evidence="3">
    <location>
        <begin position="7"/>
        <end position="64"/>
    </location>
</feature>
<evidence type="ECO:0000256" key="2">
    <source>
        <dbReference type="PROSITE-ProRule" id="PRU00703"/>
    </source>
</evidence>